<dbReference type="PANTHER" id="PTHR38463:SF1">
    <property type="entry name" value="STRESS RESPONSE PROTEIN YSNF"/>
    <property type="match status" value="1"/>
</dbReference>
<dbReference type="InterPro" id="IPR052967">
    <property type="entry name" value="Stress_Response_Assoc"/>
</dbReference>
<dbReference type="PANTHER" id="PTHR38463">
    <property type="entry name" value="STRESS RESPONSE PROTEIN YSNF"/>
    <property type="match status" value="1"/>
</dbReference>
<dbReference type="EMBL" id="PTRA01000004">
    <property type="protein sequence ID" value="PQA55605.1"/>
    <property type="molecule type" value="Genomic_DNA"/>
</dbReference>
<dbReference type="OrthoDB" id="581516at2"/>
<gene>
    <name evidence="2" type="ORF">C5O19_19515</name>
</gene>
<sequence length="292" mass="31796">MSKTVIGLFDTALQAQTAAAQLIQRGFLEENVDISASATGSVDATTTTHESDNDTGIGNFFKSLFGSDTDDADKYSHVARRGSIVTVHNASDVQARLASDILDEHGAVDIDEKANEYGYVATTATGSTPYPADYQPTEDSLTVDSLPHHATSDIARDEFTADNQAASAKVIEENLQVGKRSIETGGARLRSRIVERSVEENVRLRQERVVVNRTPVDRPATDADFATFQEGQIDVVEHAEVPVVSKEARVVEEVTLGKEVDEHVETVRDTVRHTEVDVDTLNTNERGVSRNL</sequence>
<accession>A0A2S7II41</accession>
<organism evidence="2 3">
    <name type="scientific">Siphonobacter curvatus</name>
    <dbReference type="NCBI Taxonomy" id="2094562"/>
    <lineage>
        <taxon>Bacteria</taxon>
        <taxon>Pseudomonadati</taxon>
        <taxon>Bacteroidota</taxon>
        <taxon>Cytophagia</taxon>
        <taxon>Cytophagales</taxon>
        <taxon>Cytophagaceae</taxon>
        <taxon>Siphonobacter</taxon>
    </lineage>
</organism>
<evidence type="ECO:0000313" key="3">
    <source>
        <dbReference type="Proteomes" id="UP000239590"/>
    </source>
</evidence>
<comment type="caution">
    <text evidence="2">The sequence shown here is derived from an EMBL/GenBank/DDBJ whole genome shotgun (WGS) entry which is preliminary data.</text>
</comment>
<dbReference type="RefSeq" id="WP_104715066.1">
    <property type="nucleotide sequence ID" value="NZ_PTRA01000004.1"/>
</dbReference>
<dbReference type="InterPro" id="IPR019060">
    <property type="entry name" value="DUF2382"/>
</dbReference>
<dbReference type="AlphaFoldDB" id="A0A2S7II41"/>
<evidence type="ECO:0000259" key="1">
    <source>
        <dbReference type="Pfam" id="PF09557"/>
    </source>
</evidence>
<evidence type="ECO:0000313" key="2">
    <source>
        <dbReference type="EMBL" id="PQA55605.1"/>
    </source>
</evidence>
<feature type="domain" description="DUF2382" evidence="1">
    <location>
        <begin position="170"/>
        <end position="278"/>
    </location>
</feature>
<name>A0A2S7II41_9BACT</name>
<proteinExistence type="predicted"/>
<reference evidence="3" key="1">
    <citation type="submission" date="2018-02" db="EMBL/GenBank/DDBJ databases">
        <title>Genome sequencing of Solimonas sp. HR-BB.</title>
        <authorList>
            <person name="Lee Y."/>
            <person name="Jeon C.O."/>
        </authorList>
    </citation>
    <scope>NUCLEOTIDE SEQUENCE [LARGE SCALE GENOMIC DNA]</scope>
    <source>
        <strain evidence="3">HR-U</strain>
    </source>
</reference>
<dbReference type="Pfam" id="PF09557">
    <property type="entry name" value="DUF2382"/>
    <property type="match status" value="1"/>
</dbReference>
<dbReference type="Proteomes" id="UP000239590">
    <property type="component" value="Unassembled WGS sequence"/>
</dbReference>
<keyword evidence="3" id="KW-1185">Reference proteome</keyword>
<protein>
    <recommendedName>
        <fullName evidence="1">DUF2382 domain-containing protein</fullName>
    </recommendedName>
</protein>